<dbReference type="Proteomes" id="UP001165063">
    <property type="component" value="Unassembled WGS sequence"/>
</dbReference>
<proteinExistence type="predicted"/>
<evidence type="ECO:0000313" key="1">
    <source>
        <dbReference type="EMBL" id="GMG56314.1"/>
    </source>
</evidence>
<gene>
    <name evidence="1" type="ORF">Amon01_000838100</name>
</gene>
<dbReference type="EMBL" id="BSXU01007219">
    <property type="protein sequence ID" value="GMG56314.1"/>
    <property type="molecule type" value="Genomic_DNA"/>
</dbReference>
<protein>
    <submittedName>
        <fullName evidence="1">Unnamed protein product</fullName>
    </submittedName>
</protein>
<dbReference type="AlphaFoldDB" id="A0A9W7DKQ9"/>
<comment type="caution">
    <text evidence="1">The sequence shown here is derived from an EMBL/GenBank/DDBJ whole genome shotgun (WGS) entry which is preliminary data.</text>
</comment>
<name>A0A9W7DKQ9_AMBMO</name>
<accession>A0A9W7DKQ9</accession>
<evidence type="ECO:0000313" key="2">
    <source>
        <dbReference type="Proteomes" id="UP001165063"/>
    </source>
</evidence>
<keyword evidence="2" id="KW-1185">Reference proteome</keyword>
<reference evidence="1" key="1">
    <citation type="submission" date="2023-04" db="EMBL/GenBank/DDBJ databases">
        <title>Ambrosiozyma monospora NBRC 1965.</title>
        <authorList>
            <person name="Ichikawa N."/>
            <person name="Sato H."/>
            <person name="Tonouchi N."/>
        </authorList>
    </citation>
    <scope>NUCLEOTIDE SEQUENCE</scope>
    <source>
        <strain evidence="1">NBRC 1965</strain>
    </source>
</reference>
<organism evidence="1 2">
    <name type="scientific">Ambrosiozyma monospora</name>
    <name type="common">Yeast</name>
    <name type="synonym">Endomycopsis monosporus</name>
    <dbReference type="NCBI Taxonomy" id="43982"/>
    <lineage>
        <taxon>Eukaryota</taxon>
        <taxon>Fungi</taxon>
        <taxon>Dikarya</taxon>
        <taxon>Ascomycota</taxon>
        <taxon>Saccharomycotina</taxon>
        <taxon>Pichiomycetes</taxon>
        <taxon>Pichiales</taxon>
        <taxon>Pichiaceae</taxon>
        <taxon>Ambrosiozyma</taxon>
    </lineage>
</organism>
<sequence length="281" mass="32691">MFLYSCTFESNSISLPLQIISLTLLTYSTTLPQISNSSSLLSLSYVDVQLWMNRSGGDDDFIPVQSVQDFIISLPPALDTFRLYIDPALPVPANSVIGYLTIKQYLPLLRELRYSIQRLDFPVFNWSFLPSCLQRLEMDVRFQNQFNSNPQYFLNLRYLDVNLEHYRASFVDFWSQMGEFLPLLETLSVKIMLFGDLDLQYMDYKNISSLMLYIRAPPDGRIAEKIRIGPLPSYLTTYRLFNHVQRAREYTILNLEVSQALRDSNIIEVFPDGKFKFMITS</sequence>